<dbReference type="Proteomes" id="UP000593758">
    <property type="component" value="Chromosome"/>
</dbReference>
<dbReference type="SUPFAM" id="SSF55060">
    <property type="entry name" value="GHMP Kinase, C-terminal domain"/>
    <property type="match status" value="1"/>
</dbReference>
<organism evidence="12 13">
    <name type="scientific">Ruania alkalisoli</name>
    <dbReference type="NCBI Taxonomy" id="2779775"/>
    <lineage>
        <taxon>Bacteria</taxon>
        <taxon>Bacillati</taxon>
        <taxon>Actinomycetota</taxon>
        <taxon>Actinomycetes</taxon>
        <taxon>Micrococcales</taxon>
        <taxon>Ruaniaceae</taxon>
        <taxon>Ruania</taxon>
    </lineage>
</organism>
<evidence type="ECO:0000256" key="6">
    <source>
        <dbReference type="ARBA" id="ARBA00022777"/>
    </source>
</evidence>
<dbReference type="EC" id="2.7.1.148" evidence="2 9"/>
<evidence type="ECO:0000259" key="10">
    <source>
        <dbReference type="Pfam" id="PF00288"/>
    </source>
</evidence>
<dbReference type="AlphaFoldDB" id="A0A7M1SYE7"/>
<evidence type="ECO:0000256" key="8">
    <source>
        <dbReference type="ARBA" id="ARBA00032554"/>
    </source>
</evidence>
<evidence type="ECO:0000256" key="4">
    <source>
        <dbReference type="ARBA" id="ARBA00022679"/>
    </source>
</evidence>
<dbReference type="PIRSF" id="PIRSF010376">
    <property type="entry name" value="IspE"/>
    <property type="match status" value="1"/>
</dbReference>
<keyword evidence="4 9" id="KW-0808">Transferase</keyword>
<sequence length="324" mass="33274">MGEAAAAGAVHVRAPGKINLVLKVGPLADDGYHPLATVFQAVSLYEDVIATPAEEIEISVTGRHAEKVPTDESNLAHRAAALLAEATGTAEGVHLRITKNVPTAGGMAGGSADAAAALLACDLLWETGLAREELGHLAAELGADVPFALTGQTALGRGRGDELTPALARGRFHWVLALFDEGLSTPEVFSTWDRLAVAQESSRNAATRPADPVPEPLDVGEEVMQALVSGQPHRLAEVLVNDLTVAATELRPAVGIVQEQSLAAGGLAAVVSGSGPTVATLAADHASALELASQLRSKQVADEVLVVTSPAPGARLVEPVRDNV</sequence>
<dbReference type="EMBL" id="CP063169">
    <property type="protein sequence ID" value="QOR72590.1"/>
    <property type="molecule type" value="Genomic_DNA"/>
</dbReference>
<comment type="pathway">
    <text evidence="9">Isoprenoid biosynthesis; isopentenyl diphosphate biosynthesis via DXP pathway; isopentenyl diphosphate from 1-deoxy-D-xylulose 5-phosphate: step 3/6.</text>
</comment>
<dbReference type="SUPFAM" id="SSF54211">
    <property type="entry name" value="Ribosomal protein S5 domain 2-like"/>
    <property type="match status" value="1"/>
</dbReference>
<name>A0A7M1SYE7_9MICO</name>
<evidence type="ECO:0000256" key="2">
    <source>
        <dbReference type="ARBA" id="ARBA00012052"/>
    </source>
</evidence>
<evidence type="ECO:0000313" key="12">
    <source>
        <dbReference type="EMBL" id="QOR72590.1"/>
    </source>
</evidence>
<reference evidence="12 13" key="1">
    <citation type="submission" date="2020-10" db="EMBL/GenBank/DDBJ databases">
        <title>Haloactinobacterium sp. RN3S43, a bacterium isolated from saline soil.</title>
        <authorList>
            <person name="Sun J.-Q."/>
        </authorList>
    </citation>
    <scope>NUCLEOTIDE SEQUENCE [LARGE SCALE GENOMIC DNA]</scope>
    <source>
        <strain evidence="12 13">RN3S43</strain>
    </source>
</reference>
<feature type="active site" evidence="9">
    <location>
        <position position="17"/>
    </location>
</feature>
<dbReference type="PANTHER" id="PTHR43527">
    <property type="entry name" value="4-DIPHOSPHOCYTIDYL-2-C-METHYL-D-ERYTHRITOL KINASE, CHLOROPLASTIC"/>
    <property type="match status" value="1"/>
</dbReference>
<dbReference type="Pfam" id="PF00288">
    <property type="entry name" value="GHMP_kinases_N"/>
    <property type="match status" value="1"/>
</dbReference>
<comment type="function">
    <text evidence="9">Catalyzes the phosphorylation of the position 2 hydroxy group of 4-diphosphocytidyl-2C-methyl-D-erythritol.</text>
</comment>
<comment type="similarity">
    <text evidence="1 9">Belongs to the GHMP kinase family. IspE subfamily.</text>
</comment>
<feature type="active site" evidence="9">
    <location>
        <position position="144"/>
    </location>
</feature>
<dbReference type="HAMAP" id="MF_00061">
    <property type="entry name" value="IspE"/>
    <property type="match status" value="1"/>
</dbReference>
<evidence type="ECO:0000256" key="9">
    <source>
        <dbReference type="HAMAP-Rule" id="MF_00061"/>
    </source>
</evidence>
<dbReference type="Gene3D" id="3.30.70.890">
    <property type="entry name" value="GHMP kinase, C-terminal domain"/>
    <property type="match status" value="1"/>
</dbReference>
<gene>
    <name evidence="9" type="primary">ispE</name>
    <name evidence="12" type="ORF">IM660_05055</name>
</gene>
<dbReference type="Gene3D" id="3.30.230.10">
    <property type="match status" value="1"/>
</dbReference>
<feature type="domain" description="GHMP kinase N-terminal" evidence="10">
    <location>
        <begin position="74"/>
        <end position="151"/>
    </location>
</feature>
<protein>
    <recommendedName>
        <fullName evidence="3 9">4-diphosphocytidyl-2-C-methyl-D-erythritol kinase</fullName>
        <shortName evidence="9">CMK</shortName>
        <ecNumber evidence="2 9">2.7.1.148</ecNumber>
    </recommendedName>
    <alternativeName>
        <fullName evidence="8 9">4-(cytidine-5'-diphospho)-2-C-methyl-D-erythritol kinase</fullName>
    </alternativeName>
</protein>
<feature type="binding site" evidence="9">
    <location>
        <begin position="102"/>
        <end position="112"/>
    </location>
    <ligand>
        <name>ATP</name>
        <dbReference type="ChEBI" id="CHEBI:30616"/>
    </ligand>
</feature>
<evidence type="ECO:0000259" key="11">
    <source>
        <dbReference type="Pfam" id="PF08544"/>
    </source>
</evidence>
<keyword evidence="13" id="KW-1185">Reference proteome</keyword>
<dbReference type="InterPro" id="IPR036554">
    <property type="entry name" value="GHMP_kinase_C_sf"/>
</dbReference>
<dbReference type="InterPro" id="IPR006204">
    <property type="entry name" value="GHMP_kinase_N_dom"/>
</dbReference>
<dbReference type="GO" id="GO:0050515">
    <property type="term" value="F:4-(cytidine 5'-diphospho)-2-C-methyl-D-erythritol kinase activity"/>
    <property type="evidence" value="ECO:0007669"/>
    <property type="project" value="UniProtKB-UniRule"/>
</dbReference>
<evidence type="ECO:0000313" key="13">
    <source>
        <dbReference type="Proteomes" id="UP000593758"/>
    </source>
</evidence>
<dbReference type="InterPro" id="IPR013750">
    <property type="entry name" value="GHMP_kinase_C_dom"/>
</dbReference>
<dbReference type="InterPro" id="IPR020568">
    <property type="entry name" value="Ribosomal_Su5_D2-typ_SF"/>
</dbReference>
<dbReference type="GO" id="GO:0016114">
    <property type="term" value="P:terpenoid biosynthetic process"/>
    <property type="evidence" value="ECO:0007669"/>
    <property type="project" value="UniProtKB-UniRule"/>
</dbReference>
<evidence type="ECO:0000256" key="7">
    <source>
        <dbReference type="ARBA" id="ARBA00022840"/>
    </source>
</evidence>
<keyword evidence="6 9" id="KW-0418">Kinase</keyword>
<dbReference type="InterPro" id="IPR014721">
    <property type="entry name" value="Ribsml_uS5_D2-typ_fold_subgr"/>
</dbReference>
<dbReference type="UniPathway" id="UPA00056">
    <property type="reaction ID" value="UER00094"/>
</dbReference>
<evidence type="ECO:0000256" key="3">
    <source>
        <dbReference type="ARBA" id="ARBA00017473"/>
    </source>
</evidence>
<accession>A0A7M1SYE7</accession>
<dbReference type="GO" id="GO:0005524">
    <property type="term" value="F:ATP binding"/>
    <property type="evidence" value="ECO:0007669"/>
    <property type="project" value="UniProtKB-UniRule"/>
</dbReference>
<dbReference type="KEGG" id="halt:IM660_05055"/>
<dbReference type="InterPro" id="IPR004424">
    <property type="entry name" value="IspE"/>
</dbReference>
<dbReference type="GO" id="GO:0019288">
    <property type="term" value="P:isopentenyl diphosphate biosynthetic process, methylerythritol 4-phosphate pathway"/>
    <property type="evidence" value="ECO:0007669"/>
    <property type="project" value="UniProtKB-UniRule"/>
</dbReference>
<dbReference type="Pfam" id="PF08544">
    <property type="entry name" value="GHMP_kinases_C"/>
    <property type="match status" value="1"/>
</dbReference>
<keyword evidence="9" id="KW-0414">Isoprene biosynthesis</keyword>
<proteinExistence type="inferred from homology"/>
<evidence type="ECO:0000256" key="1">
    <source>
        <dbReference type="ARBA" id="ARBA00009684"/>
    </source>
</evidence>
<feature type="domain" description="GHMP kinase C-terminal" evidence="11">
    <location>
        <begin position="224"/>
        <end position="298"/>
    </location>
</feature>
<dbReference type="PANTHER" id="PTHR43527:SF2">
    <property type="entry name" value="4-DIPHOSPHOCYTIDYL-2-C-METHYL-D-ERYTHRITOL KINASE, CHLOROPLASTIC"/>
    <property type="match status" value="1"/>
</dbReference>
<keyword evidence="7 9" id="KW-0067">ATP-binding</keyword>
<evidence type="ECO:0000256" key="5">
    <source>
        <dbReference type="ARBA" id="ARBA00022741"/>
    </source>
</evidence>
<keyword evidence="5 9" id="KW-0547">Nucleotide-binding</keyword>
<dbReference type="NCBIfam" id="TIGR00154">
    <property type="entry name" value="ispE"/>
    <property type="match status" value="1"/>
</dbReference>
<comment type="catalytic activity">
    <reaction evidence="9">
        <text>4-CDP-2-C-methyl-D-erythritol + ATP = 4-CDP-2-C-methyl-D-erythritol 2-phosphate + ADP + H(+)</text>
        <dbReference type="Rhea" id="RHEA:18437"/>
        <dbReference type="ChEBI" id="CHEBI:15378"/>
        <dbReference type="ChEBI" id="CHEBI:30616"/>
        <dbReference type="ChEBI" id="CHEBI:57823"/>
        <dbReference type="ChEBI" id="CHEBI:57919"/>
        <dbReference type="ChEBI" id="CHEBI:456216"/>
        <dbReference type="EC" id="2.7.1.148"/>
    </reaction>
</comment>
<dbReference type="NCBIfam" id="NF002870">
    <property type="entry name" value="PRK03188.1"/>
    <property type="match status" value="1"/>
</dbReference>